<evidence type="ECO:0000256" key="12">
    <source>
        <dbReference type="ARBA" id="ARBA00023161"/>
    </source>
</evidence>
<dbReference type="GO" id="GO:0005737">
    <property type="term" value="C:cytoplasm"/>
    <property type="evidence" value="ECO:0007669"/>
    <property type="project" value="UniProtKB-SubCell"/>
</dbReference>
<dbReference type="PROSITE" id="PS51189">
    <property type="entry name" value="FAT"/>
    <property type="match status" value="1"/>
</dbReference>
<dbReference type="Proteomes" id="UP001239994">
    <property type="component" value="Unassembled WGS sequence"/>
</dbReference>
<keyword evidence="6" id="KW-0963">Cytoplasm</keyword>
<dbReference type="InterPro" id="IPR031559">
    <property type="entry name" value="SMG1"/>
</dbReference>
<dbReference type="Pfam" id="PF17229">
    <property type="entry name" value="SMG1_N"/>
    <property type="match status" value="1"/>
</dbReference>
<evidence type="ECO:0000256" key="4">
    <source>
        <dbReference type="ARBA" id="ARBA00011031"/>
    </source>
</evidence>
<comment type="catalytic activity">
    <reaction evidence="16">
        <text>L-seryl-[protein] + ATP = O-phospho-L-seryl-[protein] + ADP + H(+)</text>
        <dbReference type="Rhea" id="RHEA:17989"/>
        <dbReference type="Rhea" id="RHEA-COMP:9863"/>
        <dbReference type="Rhea" id="RHEA-COMP:11604"/>
        <dbReference type="ChEBI" id="CHEBI:15378"/>
        <dbReference type="ChEBI" id="CHEBI:29999"/>
        <dbReference type="ChEBI" id="CHEBI:30616"/>
        <dbReference type="ChEBI" id="CHEBI:83421"/>
        <dbReference type="ChEBI" id="CHEBI:456216"/>
        <dbReference type="EC" id="2.7.11.1"/>
    </reaction>
</comment>
<dbReference type="Pfam" id="PF00454">
    <property type="entry name" value="PI3_PI4_kinase"/>
    <property type="match status" value="1"/>
</dbReference>
<feature type="transmembrane region" description="Helical" evidence="20">
    <location>
        <begin position="3863"/>
        <end position="3882"/>
    </location>
</feature>
<keyword evidence="8" id="KW-0808">Transferase</keyword>
<keyword evidence="13" id="KW-0464">Manganese</keyword>
<dbReference type="InterPro" id="IPR016024">
    <property type="entry name" value="ARM-type_fold"/>
</dbReference>
<dbReference type="PANTHER" id="PTHR11139">
    <property type="entry name" value="ATAXIA TELANGIECTASIA MUTATED ATM -RELATED"/>
    <property type="match status" value="1"/>
</dbReference>
<proteinExistence type="inferred from homology"/>
<dbReference type="FunFam" id="3.30.1010.10:FF:000010">
    <property type="entry name" value="serine/threonine-protein kinase SMG1 isoform X1"/>
    <property type="match status" value="1"/>
</dbReference>
<dbReference type="PROSITE" id="PS50290">
    <property type="entry name" value="PI3_4_KINASE_3"/>
    <property type="match status" value="1"/>
</dbReference>
<evidence type="ECO:0000259" key="21">
    <source>
        <dbReference type="PROSITE" id="PS50290"/>
    </source>
</evidence>
<feature type="coiled-coil region" evidence="18">
    <location>
        <begin position="2010"/>
        <end position="2044"/>
    </location>
</feature>
<comment type="catalytic activity">
    <reaction evidence="15">
        <text>L-threonyl-[protein] + ATP = O-phospho-L-threonyl-[protein] + ADP + H(+)</text>
        <dbReference type="Rhea" id="RHEA:46608"/>
        <dbReference type="Rhea" id="RHEA-COMP:11060"/>
        <dbReference type="Rhea" id="RHEA-COMP:11605"/>
        <dbReference type="ChEBI" id="CHEBI:15378"/>
        <dbReference type="ChEBI" id="CHEBI:30013"/>
        <dbReference type="ChEBI" id="CHEBI:30616"/>
        <dbReference type="ChEBI" id="CHEBI:61977"/>
        <dbReference type="ChEBI" id="CHEBI:456216"/>
        <dbReference type="EC" id="2.7.11.1"/>
    </reaction>
</comment>
<evidence type="ECO:0000259" key="22">
    <source>
        <dbReference type="PROSITE" id="PS51189"/>
    </source>
</evidence>
<comment type="subcellular location">
    <subcellularLocation>
        <location evidence="3">Cytoplasm</location>
    </subcellularLocation>
    <subcellularLocation>
        <location evidence="2">Nucleus</location>
    </subcellularLocation>
</comment>
<dbReference type="CDD" id="cd22559">
    <property type="entry name" value="Arl6IP1"/>
    <property type="match status" value="1"/>
</dbReference>
<evidence type="ECO:0000256" key="11">
    <source>
        <dbReference type="ARBA" id="ARBA00022840"/>
    </source>
</evidence>
<feature type="region of interest" description="Disordered" evidence="19">
    <location>
        <begin position="3773"/>
        <end position="3793"/>
    </location>
</feature>
<comment type="caution">
    <text evidence="23">The sequence shown here is derived from an EMBL/GenBank/DDBJ whole genome shotgun (WGS) entry which is preliminary data.</text>
</comment>
<dbReference type="Pfam" id="PF15785">
    <property type="entry name" value="SMG1"/>
    <property type="match status" value="1"/>
</dbReference>
<feature type="compositionally biased region" description="Basic residues" evidence="19">
    <location>
        <begin position="3776"/>
        <end position="3785"/>
    </location>
</feature>
<keyword evidence="20" id="KW-1133">Transmembrane helix</keyword>
<evidence type="ECO:0000256" key="2">
    <source>
        <dbReference type="ARBA" id="ARBA00004123"/>
    </source>
</evidence>
<dbReference type="SMART" id="SM00146">
    <property type="entry name" value="PI3Kc"/>
    <property type="match status" value="1"/>
</dbReference>
<dbReference type="EMBL" id="JAROKS010000012">
    <property type="protein sequence ID" value="KAK1798353.1"/>
    <property type="molecule type" value="Genomic_DNA"/>
</dbReference>
<dbReference type="InterPro" id="IPR000403">
    <property type="entry name" value="PI3/4_kinase_cat_dom"/>
</dbReference>
<comment type="cofactor">
    <cofactor evidence="1">
        <name>Mn(2+)</name>
        <dbReference type="ChEBI" id="CHEBI:29035"/>
    </cofactor>
</comment>
<evidence type="ECO:0000256" key="1">
    <source>
        <dbReference type="ARBA" id="ARBA00001936"/>
    </source>
</evidence>
<evidence type="ECO:0000256" key="7">
    <source>
        <dbReference type="ARBA" id="ARBA00022527"/>
    </source>
</evidence>
<feature type="domain" description="FAT" evidence="22">
    <location>
        <begin position="1525"/>
        <end position="1879"/>
    </location>
</feature>
<evidence type="ECO:0000256" key="14">
    <source>
        <dbReference type="ARBA" id="ARBA00023242"/>
    </source>
</evidence>
<evidence type="ECO:0000256" key="3">
    <source>
        <dbReference type="ARBA" id="ARBA00004496"/>
    </source>
</evidence>
<evidence type="ECO:0000256" key="15">
    <source>
        <dbReference type="ARBA" id="ARBA00047899"/>
    </source>
</evidence>
<keyword evidence="9" id="KW-0547">Nucleotide-binding</keyword>
<dbReference type="SMART" id="SM01345">
    <property type="entry name" value="Rapamycin_bind"/>
    <property type="match status" value="1"/>
</dbReference>
<dbReference type="PROSITE" id="PS00916">
    <property type="entry name" value="PI3_4_KINASE_2"/>
    <property type="match status" value="1"/>
</dbReference>
<dbReference type="SUPFAM" id="SSF56112">
    <property type="entry name" value="Protein kinase-like (PK-like)"/>
    <property type="match status" value="1"/>
</dbReference>
<feature type="region of interest" description="Disordered" evidence="19">
    <location>
        <begin position="3995"/>
        <end position="4022"/>
    </location>
</feature>
<dbReference type="Gene3D" id="1.10.1070.11">
    <property type="entry name" value="Phosphatidylinositol 3-/4-kinase, catalytic domain"/>
    <property type="match status" value="1"/>
</dbReference>
<evidence type="ECO:0000313" key="23">
    <source>
        <dbReference type="EMBL" id="KAK1798353.1"/>
    </source>
</evidence>
<evidence type="ECO:0000313" key="24">
    <source>
        <dbReference type="Proteomes" id="UP001239994"/>
    </source>
</evidence>
<dbReference type="GO" id="GO:0004674">
    <property type="term" value="F:protein serine/threonine kinase activity"/>
    <property type="evidence" value="ECO:0007669"/>
    <property type="project" value="UniProtKB-KW"/>
</dbReference>
<dbReference type="GO" id="GO:0005524">
    <property type="term" value="F:ATP binding"/>
    <property type="evidence" value="ECO:0007669"/>
    <property type="project" value="UniProtKB-KW"/>
</dbReference>
<evidence type="ECO:0000256" key="18">
    <source>
        <dbReference type="SAM" id="Coils"/>
    </source>
</evidence>
<organism evidence="23 24">
    <name type="scientific">Electrophorus voltai</name>
    <dbReference type="NCBI Taxonomy" id="2609070"/>
    <lineage>
        <taxon>Eukaryota</taxon>
        <taxon>Metazoa</taxon>
        <taxon>Chordata</taxon>
        <taxon>Craniata</taxon>
        <taxon>Vertebrata</taxon>
        <taxon>Euteleostomi</taxon>
        <taxon>Actinopterygii</taxon>
        <taxon>Neopterygii</taxon>
        <taxon>Teleostei</taxon>
        <taxon>Ostariophysi</taxon>
        <taxon>Gymnotiformes</taxon>
        <taxon>Gymnotoidei</taxon>
        <taxon>Gymnotidae</taxon>
        <taxon>Electrophorus</taxon>
    </lineage>
</organism>
<accession>A0AAD8ZHV6</accession>
<dbReference type="CDD" id="cd05170">
    <property type="entry name" value="PIKKc_SMG1"/>
    <property type="match status" value="1"/>
</dbReference>
<keyword evidence="18" id="KW-0175">Coiled coil</keyword>
<keyword evidence="7" id="KW-0723">Serine/threonine-protein kinase</keyword>
<dbReference type="Gene3D" id="3.30.1010.10">
    <property type="entry name" value="Phosphatidylinositol 3-kinase Catalytic Subunit, Chain A, domain 4"/>
    <property type="match status" value="1"/>
</dbReference>
<keyword evidence="10" id="KW-0418">Kinase</keyword>
<feature type="region of interest" description="Disordered" evidence="19">
    <location>
        <begin position="19"/>
        <end position="38"/>
    </location>
</feature>
<dbReference type="EC" id="2.7.11.1" evidence="5"/>
<protein>
    <recommendedName>
        <fullName evidence="17">Serine/threonine-protein kinase SMG1</fullName>
        <ecNumber evidence="5">2.7.11.1</ecNumber>
    </recommendedName>
</protein>
<keyword evidence="11" id="KW-0067">ATP-binding</keyword>
<evidence type="ECO:0000256" key="9">
    <source>
        <dbReference type="ARBA" id="ARBA00022741"/>
    </source>
</evidence>
<name>A0AAD8ZHV6_9TELE</name>
<evidence type="ECO:0000256" key="6">
    <source>
        <dbReference type="ARBA" id="ARBA00022490"/>
    </source>
</evidence>
<dbReference type="InterPro" id="IPR014009">
    <property type="entry name" value="PIK_FAT"/>
</dbReference>
<dbReference type="InterPro" id="IPR050517">
    <property type="entry name" value="DDR_Repair_Kinase"/>
</dbReference>
<gene>
    <name evidence="23" type="ORF">P4O66_007817</name>
</gene>
<dbReference type="InterPro" id="IPR011009">
    <property type="entry name" value="Kinase-like_dom_sf"/>
</dbReference>
<evidence type="ECO:0000256" key="19">
    <source>
        <dbReference type="SAM" id="MobiDB-lite"/>
    </source>
</evidence>
<reference evidence="23" key="1">
    <citation type="submission" date="2023-03" db="EMBL/GenBank/DDBJ databases">
        <title>Electrophorus voltai genome.</title>
        <authorList>
            <person name="Bian C."/>
        </authorList>
    </citation>
    <scope>NUCLEOTIDE SEQUENCE</scope>
    <source>
        <strain evidence="23">CB-2022</strain>
        <tissue evidence="23">Muscle</tissue>
    </source>
</reference>
<comment type="similarity">
    <text evidence="4">Belongs to the PI3/PI4-kinase family.</text>
</comment>
<evidence type="ECO:0000256" key="13">
    <source>
        <dbReference type="ARBA" id="ARBA00023211"/>
    </source>
</evidence>
<keyword evidence="14" id="KW-0539">Nucleus</keyword>
<dbReference type="InterPro" id="IPR039414">
    <property type="entry name" value="SMG1_PIKKc"/>
</dbReference>
<dbReference type="FunFam" id="1.10.1070.11:FF:000008">
    <property type="entry name" value="serine/threonine-protein kinase SMG1 isoform X2"/>
    <property type="match status" value="1"/>
</dbReference>
<keyword evidence="20" id="KW-0812">Transmembrane</keyword>
<evidence type="ECO:0000256" key="8">
    <source>
        <dbReference type="ARBA" id="ARBA00022679"/>
    </source>
</evidence>
<dbReference type="InterPro" id="IPR035175">
    <property type="entry name" value="SMG1_N"/>
</dbReference>
<dbReference type="PANTHER" id="PTHR11139:SF71">
    <property type="entry name" value="SERINE_THREONINE-PROTEIN KINASE SMG1"/>
    <property type="match status" value="1"/>
</dbReference>
<evidence type="ECO:0000256" key="16">
    <source>
        <dbReference type="ARBA" id="ARBA00048679"/>
    </source>
</evidence>
<feature type="compositionally biased region" description="Polar residues" evidence="19">
    <location>
        <begin position="1939"/>
        <end position="1952"/>
    </location>
</feature>
<dbReference type="GO" id="GO:0005634">
    <property type="term" value="C:nucleus"/>
    <property type="evidence" value="ECO:0007669"/>
    <property type="project" value="UniProtKB-SubCell"/>
</dbReference>
<sequence>MSRKALGSRLSSAHKLHRNWNDWQPRGDSVPASQEGVKCSVSRDHGLAALYATPPSDQPATAPLHNAVFTPSTVLEEGGGYDADGGLGENTFGWKSLGQELRINNVTTDLTSFQHGNRALATKDMRKSQDRPQAHSDESRLANLLRRVSREDDRDRRLTTMKQMRELIVHSENKVVLVKQLDTILSTLNDILNESSKLLLELRQEAACSLGLLCVALSYEAEKIFKWMFGKFSACAKDEVKLLYLVAVYKALETAGEKKAFSPVMQLVMSSLQSILENLDTPELLCQSVKCILLVAHCYPHIFSTNFRDTVDILVGWHIDHTQKQSLTLQVSGWLQSLEQFWVADLAFSTTLLGQFLEDMEAYAEDLSQVVSGEVVDEDVPPPTVSLPKLAALLRVFSTVVRSIGERFNPIRGPPITEAYVTDVLNRVLACVKAAKQVFFSEAVLTAGNECVCVLLMSVDPNSLLAGAVISYGLDQLDSCRSCSPEYSVAVLNLLTLIVEQINTKLPATFVEKLLAPTSQLLELRFHREREVMVAAHVVYQAVLSLKNIPILEAAYKLVLGEMGCALNSLRDLLGLPAVCPHIQHPAFASLSLSPERAEFTLIFNLSALTTIGNTKNSLIGMWALSPTVFALLSQNLLVVHNELAVHHPAIQYAVLYTLYSHCTRHDHFISSSLSSSSPSLFDGAVISTVTTATKKHFGTLLSLLGMLLSKDHLNSEARRLLLTWSLEVSLLLLKSETYSPLLSLSSFHRFCKGLLANALNEEPSVCLHTCSSLQVLCSSLPTDLLQRCVDVCRVQLVHSALRVRQAFGRLLRSVPLHVALSTNCSPTEIHQISLAIHRHMSKAPSNTFHPQDFSDLISFILYGTVHRSGKEPWLERLYHSCQRLEKREGGAVSRALEKREGGAVSRALLKTEAVLWQWAVWEAAQFTVLSKLRTPLGRAQDTFQTIEGMIRSLAAHGLNSEQELGQWSGGESDEGHHTNQLRLALLLQFLENLEKLMYNAYEGCANALTAPPKGIRTFFYTNRQTCQDWLTRIRMALMRVGLLSGQPAVTVRHGFDLLAEIKNSNAQGPELEVPVTMLVEALCELRCPEAIQGLAAWSLANMGKSLAWVGSVGLQAEGRFEKAALEYQEQLCAVTGVDCSIKGFDGSLLKLTNPSPGNSTSPKHTCSGDGRKTVLLKSSECSPEVLNFLANKACDCYVALGDWSSVQEWQASMQTLKKNSSTSSALSLKTDFNYIKALSRFEDGDFPECRAQLELLPGEDYGLRNSTTKDKLDLKRLLPAVLSPDPSELQKAIEVQLLRGAVGAIMSASHEPDQKAQPSSDHVHGSFSLHPWLRTLMKYLKQTGRIALGPLRLSTLTLADTLPTLNTLQLYCASALETSVCGQQPPEDCLIPLFSEALTTCKQQDVQPWLHALRYTIFQRELFKLRGSLGTVDSHLMELCLTAVKFARKQGNIALASRLLAQCSKPTVDDLETSDLAHSFRQLSLEGAVGEEWGPELKMERAKVLFAAGQSMAAMETLSSCALAYCRSGKCERAASRSVLTLCKWLLADWKELTPQLKQAVKKNTGPAPAPGSALSALSKNVAGLLELPVEEQGLPRITTETTVSVGVGEADFVLGQLYQLSASQAPEVAKAWAALASWTYRWGRKVVDNASQGEGVPLLLGEKKEVEELLPSGTSEEEKETIFSILGQAMCRPAGIQDEDMALQNEEDEEDDMVDVIWRQLLGSCAWLAEAEDGVMEGLIRVWRRVVDRVFSLYRVSCRAYFTFLKLNAGQVPVNEDDPKLLLNSQGRKQSSDDVIVMATLRLLRLLVKHAGELREGLELGLAATPTAPWRGIIPQLFSRLNHPEGYIRQSICSLLCRVAQDSPHLILYPAIVGSISLGGEAQAAGALHPSPSQKLFSMTTLTLSWSGSLRTPSGSKLPSALPTLLGTMQDEALCGTGSQPGSAPASQESGHAEELGPCSSEDQAMMQDCYSKIVDTLSSGNPTMVLQVQVLVGELRRVTLLWDELWLGVLQQQHMHVLRRIQQLEDEVKRVQNNNTLRKEEKVAIMREKHSALMRPVVFALDHVRTITAAAAETPHETWFQETYGEAIRSALERLRSPLNPANPASSWVPFKQIMLSLQQRAQKRASYLLRLDEISPRLASMSSTEMALPGEVSVTDAITIQNVGNTITILPTKTKPKKLYFLGSDGRNYPYLFKGLEDLHLDERIMQFLSIVNTMFTKVNQQESPRFHARHYSVTPLGTRSGLIQWVDGATPLFGLYKRWQQREAALQTQKAQDSFQQPQNLPVVPRPSELYYSKIGPALKGVGLSLDVSRRDWPLSVMRDVLRELMEATPPNLLAKELWCSCTTPSEWWRVTQSYARSTAVMSMVGYIIGLGDRHLDNVLIDMTTGEVVHIDYNVCFEKGKSLRVPEKVPFRMTHNIETALGVTGVEGIFRLSCEQVVQMMRRGRETLLTLLEAFVYDPLVDWTAGGEVGFAGAVYGGGGQQAESKQSKREMERDITRSLFSSRVAEIKVNWFKNRDEMLAVVPQLELAVEEYLTLQEQLSQVEKAQGKLTEEMEFLEGAEGRADHPVHTLEHRYSEHTQLQSRQRTVQDAIQGKLSDLDQWISQYQAAFTSLEATQLASLLQEISSPIDLGPPSYVPATAFLQNAGQSHLISQCEALEAEVSGLLQQRRSLLRGCLEHLHSYATVALLYPRAVLHRHRTYAWKQWMEELVRDMTAERCQAVYHHKQTPEQFLEDGPAGEPVNQSDNQPLQRASGLGQYVDMRLFRTVSSYEMQFAPQPPAASVQFLSSVEMALQHHVAETNTRLLRQAERLKAEGASVPVCEEQLQEIERCIKVFLHEDIELASFSLAGIIVSALCALTRRNLVMEGAAASAGEQLVELTSRDGSWFLEELCSMSGNVTCLVQLLKECRLQSCDLDVLGPAHTSQAVYLANGVYTCLQELNTNFRQIIFPEALRCMLKGESTLETMLAELDSLIEQCADGVSLQGLGEALQTHLRNAAMGLDEDTDAHYLEVTRVLRVQYSELIQPRTLEGAVQDTPKMSAGQMLLVAFDGMFAQLETAFGLLVEKLNSMDVPAAWRKVDVIREARATQVHFFDRVQTRQVLEEIFFLKRLQTIRDFFRLCASFAQTLSGSCPAPADDPPPSNGPVPLAKAGYRSSTVVSEDQMTRPIKAFTADFVRQMLMGLPTQALGLALCSALSALGADLVAQVEAKDFGAEGKVSLDDLCKKAVEQGVQAGRLSQLLLNRATVLASSYDTAWKKLDLVRRLEVSVDACKVSLQRAQLHIAMFQWQHEDILGSRPQPMTVSPPPRSVILSNMKKKLYKLSQDEAAIAGVQEKLASLEGSIEQRLKWAGGANPALAPVLQDFEDTITERRALVAKESQRTSQVTLLCSTVLNFEGLRTRTTEALNMDSALFDLVKRCQATCSYAAQFSTSVSPLELQLLHRLNPAMELSVGGPEWLACAQKHLSQEMASQHSLQEDREQQLDSVTETLQLLVDTIKGILSNHNRQLADVKHLLRAMAKDEENALAEGEEVTYQGSVRQFLSEYKAWQDNVQIVLFTVVQATGQARGLEQVEILQEIPATLTELKAQSQSIYNGLVAFASPLVTERGSDGASPTSTVQTSFAAGRAGGDFKVVFYCFSMTSVCGLMGLVCCRSSVVARTAVRCGAVKTQPDSMSQNARKALPRNFGTPADTPPSTLLPATKGLAPSPKRAVRDPKTGRGGLCHQGGHEPGQPGSALRRLDSVGVKGIRADHFGPARVEIHQNPLGLGRWSHRAPRGKGRGVEAPPARPHGISVARLHPAIQQPPPIWVCICLPETCGERTEMGRGAQETAQLEEQLQGWGEVILAGDQFLRWEKPWFPGALMGITTVLFLLVYYLDPSVLTGLSCTVMILCLADYLVPTLAPRIFGSNKWTTEQQQRFHQICGSLVKTQRRVIGWWRRLFALKEEKPKMYFLSVISSLVVVAWIGQQVHNLFLTYLIGTEFPAAPARPQSARHHQQILRHGQERDQQAPEAEGEEERVNALRDLKGLAAFLREHWDGIRFQTYGRHR</sequence>
<evidence type="ECO:0000256" key="10">
    <source>
        <dbReference type="ARBA" id="ARBA00022777"/>
    </source>
</evidence>
<evidence type="ECO:0000256" key="17">
    <source>
        <dbReference type="ARBA" id="ARBA00068299"/>
    </source>
</evidence>
<dbReference type="SUPFAM" id="SSF48371">
    <property type="entry name" value="ARM repeat"/>
    <property type="match status" value="2"/>
</dbReference>
<evidence type="ECO:0000256" key="5">
    <source>
        <dbReference type="ARBA" id="ARBA00012513"/>
    </source>
</evidence>
<feature type="transmembrane region" description="Helical" evidence="20">
    <location>
        <begin position="3888"/>
        <end position="3908"/>
    </location>
</feature>
<dbReference type="GO" id="GO:0000184">
    <property type="term" value="P:nuclear-transcribed mRNA catabolic process, nonsense-mediated decay"/>
    <property type="evidence" value="ECO:0007669"/>
    <property type="project" value="UniProtKB-KW"/>
</dbReference>
<feature type="domain" description="PI3K/PI4K catalytic" evidence="21">
    <location>
        <begin position="2167"/>
        <end position="2506"/>
    </location>
</feature>
<dbReference type="InterPro" id="IPR036940">
    <property type="entry name" value="PI3/4_kinase_cat_sf"/>
</dbReference>
<dbReference type="InterPro" id="IPR018936">
    <property type="entry name" value="PI3/4_kinase_CS"/>
</dbReference>
<keyword evidence="12" id="KW-0866">Nonsense-mediated mRNA decay</keyword>
<feature type="region of interest" description="Disordered" evidence="19">
    <location>
        <begin position="1938"/>
        <end position="1961"/>
    </location>
</feature>
<feature type="region of interest" description="Disordered" evidence="19">
    <location>
        <begin position="3678"/>
        <end position="3743"/>
    </location>
</feature>
<keyword evidence="24" id="KW-1185">Reference proteome</keyword>
<keyword evidence="20" id="KW-0472">Membrane</keyword>
<evidence type="ECO:0000256" key="20">
    <source>
        <dbReference type="SAM" id="Phobius"/>
    </source>
</evidence>
<dbReference type="FunFam" id="1.25.10.10:FF:000136">
    <property type="entry name" value="serine/threonine-protein kinase SMG1 isoform X1"/>
    <property type="match status" value="1"/>
</dbReference>